<protein>
    <submittedName>
        <fullName evidence="4">Type VI secretion system protein</fullName>
    </submittedName>
</protein>
<name>A0A6P2JGD1_9BURK</name>
<sequence length="798" mass="87612">MSVRFASAERPDVSVVTSEEQDAILRRLHEDDGMSCCKTLHIGIFFDGTRNNAERDRSGHKHSNVARLRDTFQQDEYHKAIYVAGVGTPFSEEVGDYGVGLQAAAGAAAGWAGEGRINWALLQIHNIVHECAFKIGLSAALGVTDKSLVKSMSVDMNFKGIDSGGVIPKPGSLGDIKARSSNGAGALKLMAAEQNGIELTWEHDSVWAQLKSEVDSSKWAAAMQAWDAMRRKVLNERVAHLKERVGDKLVKGKPALRNIRLYVFGFSRGSAEARTFSNWLPDALDNFTLCGVPVSYEFLGIFDTVASVGIAQGAAPTLFDGHGGWGRGQLMAVPPYVRRCVHMVAAHEPRGSFPLDLIDRSGGGREEIVYPGVHSDIGGGYAPGEQGRGRDDSDKLSQIPLLDMYREARKAGVPLDIKGVGVSAEAANAFKISPGLKQAFAAYVNATAGCYHDPSHGTPGLMRAHYGYYLRWRRMRLKNMRAQPGFKAAQAGYPQDATDLDSANQELQIEWEDLLQHERDGGPSLGYYIGKYGENWLRENPKGAAFASVSLLPFIMILGSVPMAVPAAAGISKRAMQVAQAQLQDKWEQWKQVREDWNATQPLADAISALYDNYMHDSRAWFKPMGDDDDVWNYKQIQALKAKQASYTREHAAWKTQVDSGLPGAWPRLRTMNPNTLALGPSGGMPPGPEPQSPLTAQERDVLKRYDAAMQAVQKAGAERSSAAPSDSAVLTDPKVTSGLQQQAGGREPYCIWGYLRWRTVYVDGKRWEPPHVETPQEQWEGELKLNEFRAAKFTWPG</sequence>
<dbReference type="Proteomes" id="UP000494162">
    <property type="component" value="Unassembled WGS sequence"/>
</dbReference>
<dbReference type="GeneID" id="93168913"/>
<evidence type="ECO:0000313" key="5">
    <source>
        <dbReference type="Proteomes" id="UP000494162"/>
    </source>
</evidence>
<reference evidence="3 6" key="1">
    <citation type="submission" date="2019-06" db="EMBL/GenBank/DDBJ databases">
        <title>Evolution of Burkholderia multivorans in the lungs of Cystic Fibrosis patients.</title>
        <authorList>
            <person name="Moreira L.M."/>
        </authorList>
    </citation>
    <scope>NUCLEOTIDE SEQUENCE [LARGE SCALE GENOMIC DNA]</scope>
    <source>
        <strain evidence="3 6">VC13239</strain>
    </source>
</reference>
<gene>
    <name evidence="4" type="ORF">BPS26883_01889</name>
    <name evidence="3" type="ORF">FEQ00_00599</name>
</gene>
<feature type="domain" description="T6SS Phospholipase effector Tle1-like catalytic" evidence="2">
    <location>
        <begin position="293"/>
        <end position="407"/>
    </location>
</feature>
<dbReference type="PANTHER" id="PTHR33840">
    <property type="match status" value="1"/>
</dbReference>
<evidence type="ECO:0000313" key="3">
    <source>
        <dbReference type="EMBL" id="MDR8752197.1"/>
    </source>
</evidence>
<accession>A0A6P2JGD1</accession>
<dbReference type="RefSeq" id="WP_174902067.1">
    <property type="nucleotide sequence ID" value="NZ_CABVPP010000009.1"/>
</dbReference>
<dbReference type="EMBL" id="CABVPP010000009">
    <property type="protein sequence ID" value="VWB41762.1"/>
    <property type="molecule type" value="Genomic_DNA"/>
</dbReference>
<evidence type="ECO:0000256" key="1">
    <source>
        <dbReference type="SAM" id="MobiDB-lite"/>
    </source>
</evidence>
<dbReference type="EMBL" id="VJSY01000003">
    <property type="protein sequence ID" value="MDR8752197.1"/>
    <property type="molecule type" value="Genomic_DNA"/>
</dbReference>
<dbReference type="InterPro" id="IPR018712">
    <property type="entry name" value="Tle1-like_cat"/>
</dbReference>
<evidence type="ECO:0000313" key="6">
    <source>
        <dbReference type="Proteomes" id="UP001248067"/>
    </source>
</evidence>
<proteinExistence type="predicted"/>
<evidence type="ECO:0000313" key="4">
    <source>
        <dbReference type="EMBL" id="VWB41762.1"/>
    </source>
</evidence>
<dbReference type="AlphaFoldDB" id="A0A6P2JGD1"/>
<feature type="region of interest" description="Disordered" evidence="1">
    <location>
        <begin position="716"/>
        <end position="743"/>
    </location>
</feature>
<reference evidence="4 5" key="2">
    <citation type="submission" date="2019-09" db="EMBL/GenBank/DDBJ databases">
        <authorList>
            <person name="Depoorter E."/>
        </authorList>
    </citation>
    <scope>NUCLEOTIDE SEQUENCE [LARGE SCALE GENOMIC DNA]</scope>
    <source>
        <strain evidence="4">LMG 26883</strain>
    </source>
</reference>
<dbReference type="Pfam" id="PF09994">
    <property type="entry name" value="T6SS_Tle1-like_cat"/>
    <property type="match status" value="1"/>
</dbReference>
<dbReference type="PANTHER" id="PTHR33840:SF1">
    <property type="entry name" value="TLE1 PHOSPHOLIPASE DOMAIN-CONTAINING PROTEIN"/>
    <property type="match status" value="1"/>
</dbReference>
<keyword evidence="6" id="KW-1185">Reference proteome</keyword>
<evidence type="ECO:0000259" key="2">
    <source>
        <dbReference type="Pfam" id="PF09994"/>
    </source>
</evidence>
<organism evidence="4 5">
    <name type="scientific">Burkholderia pseudomultivorans</name>
    <dbReference type="NCBI Taxonomy" id="1207504"/>
    <lineage>
        <taxon>Bacteria</taxon>
        <taxon>Pseudomonadati</taxon>
        <taxon>Pseudomonadota</taxon>
        <taxon>Betaproteobacteria</taxon>
        <taxon>Burkholderiales</taxon>
        <taxon>Burkholderiaceae</taxon>
        <taxon>Burkholderia</taxon>
        <taxon>Burkholderia cepacia complex</taxon>
    </lineage>
</organism>
<dbReference type="Proteomes" id="UP001248067">
    <property type="component" value="Unassembled WGS sequence"/>
</dbReference>